<protein>
    <submittedName>
        <fullName evidence="2">DUF5107 domain-containing protein</fullName>
    </submittedName>
</protein>
<evidence type="ECO:0000313" key="3">
    <source>
        <dbReference type="Proteomes" id="UP000640274"/>
    </source>
</evidence>
<dbReference type="SUPFAM" id="SSF74650">
    <property type="entry name" value="Galactose mutarotase-like"/>
    <property type="match status" value="1"/>
</dbReference>
<dbReference type="Gene3D" id="2.70.98.10">
    <property type="match status" value="1"/>
</dbReference>
<dbReference type="InterPro" id="IPR033396">
    <property type="entry name" value="DUF5107"/>
</dbReference>
<keyword evidence="3" id="KW-1185">Reference proteome</keyword>
<dbReference type="AlphaFoldDB" id="A0A934J2A2"/>
<feature type="domain" description="DUF5107" evidence="1">
    <location>
        <begin position="17"/>
        <end position="60"/>
    </location>
</feature>
<gene>
    <name evidence="2" type="ORF">JFN88_09230</name>
</gene>
<reference evidence="2" key="1">
    <citation type="submission" date="2020-12" db="EMBL/GenBank/DDBJ databases">
        <authorList>
            <person name="Huq M.A."/>
        </authorList>
    </citation>
    <scope>NUCLEOTIDE SEQUENCE</scope>
    <source>
        <strain evidence="2">MAHUQ-46</strain>
    </source>
</reference>
<dbReference type="Pfam" id="PF17128">
    <property type="entry name" value="DUF5107"/>
    <property type="match status" value="1"/>
</dbReference>
<dbReference type="InterPro" id="IPR014718">
    <property type="entry name" value="GH-type_carb-bd"/>
</dbReference>
<comment type="caution">
    <text evidence="2">The sequence shown here is derived from an EMBL/GenBank/DDBJ whole genome shotgun (WGS) entry which is preliminary data.</text>
</comment>
<dbReference type="Proteomes" id="UP000640274">
    <property type="component" value="Unassembled WGS sequence"/>
</dbReference>
<accession>A0A934J2A2</accession>
<dbReference type="RefSeq" id="WP_199019043.1">
    <property type="nucleotide sequence ID" value="NZ_JAELUP010000028.1"/>
</dbReference>
<dbReference type="InterPro" id="IPR011013">
    <property type="entry name" value="Gal_mutarotase_sf_dom"/>
</dbReference>
<dbReference type="EMBL" id="JAELUP010000028">
    <property type="protein sequence ID" value="MBJ6361485.1"/>
    <property type="molecule type" value="Genomic_DNA"/>
</dbReference>
<dbReference type="GO" id="GO:0030246">
    <property type="term" value="F:carbohydrate binding"/>
    <property type="evidence" value="ECO:0007669"/>
    <property type="project" value="InterPro"/>
</dbReference>
<dbReference type="GO" id="GO:0003824">
    <property type="term" value="F:catalytic activity"/>
    <property type="evidence" value="ECO:0007669"/>
    <property type="project" value="InterPro"/>
</dbReference>
<name>A0A934J2A2_9BACL</name>
<sequence>MTVRVDTDWNYRGIGTIILENDLLKVVIMPALGAKIWQLTYKPKGKDLLWNNPRLKPKELPFHAVYDDQFFGGWDELFPNDSPELIEGEAFPDHGELWTLPWQYALEKVGPDEVMVRLWTDTPISVCRVEKTVTLRAGEAKLRFRHRIANESSRSLPFLWKLHAALAVDEHSRIDLPARTVYVEEFGSPRAGFTGRTYEWPYALDETGKQWDMRQVLPASSGASEFQYAIDTSAGWCALTHTKERIGFALAYDANVLPHCWIFASYGGWRSLNTVVLEPCTGYPFSVNEGMKRGTHMVLPPGDSLECTIVASVYENLDSVDFVDSDGNVTG</sequence>
<dbReference type="GO" id="GO:0005975">
    <property type="term" value="P:carbohydrate metabolic process"/>
    <property type="evidence" value="ECO:0007669"/>
    <property type="project" value="InterPro"/>
</dbReference>
<proteinExistence type="predicted"/>
<organism evidence="2 3">
    <name type="scientific">Paenibacillus roseus</name>
    <dbReference type="NCBI Taxonomy" id="2798579"/>
    <lineage>
        <taxon>Bacteria</taxon>
        <taxon>Bacillati</taxon>
        <taxon>Bacillota</taxon>
        <taxon>Bacilli</taxon>
        <taxon>Bacillales</taxon>
        <taxon>Paenibacillaceae</taxon>
        <taxon>Paenibacillus</taxon>
    </lineage>
</organism>
<evidence type="ECO:0000259" key="1">
    <source>
        <dbReference type="Pfam" id="PF17128"/>
    </source>
</evidence>
<evidence type="ECO:0000313" key="2">
    <source>
        <dbReference type="EMBL" id="MBJ6361485.1"/>
    </source>
</evidence>